<accession>A0A183IGP6</accession>
<dbReference type="EMBL" id="UZAM01007405">
    <property type="protein sequence ID" value="VDO98919.1"/>
    <property type="molecule type" value="Genomic_DNA"/>
</dbReference>
<reference evidence="1 2" key="2">
    <citation type="submission" date="2018-11" db="EMBL/GenBank/DDBJ databases">
        <authorList>
            <consortium name="Pathogen Informatics"/>
        </authorList>
    </citation>
    <scope>NUCLEOTIDE SEQUENCE [LARGE SCALE GENOMIC DNA]</scope>
</reference>
<protein>
    <submittedName>
        <fullName evidence="3">Sulfatase domain-containing protein</fullName>
    </submittedName>
</protein>
<dbReference type="PANTHER" id="PTHR10974:SF1">
    <property type="entry name" value="FI08016P-RELATED"/>
    <property type="match status" value="1"/>
</dbReference>
<evidence type="ECO:0000313" key="1">
    <source>
        <dbReference type="EMBL" id="VDO98919.1"/>
    </source>
</evidence>
<sequence>MLIFMSDHGHRFAELRATEQGKLEERLPFFSIYLPPWFGKRYPEAMRNLRLNARRLTTPFDIHETLTSVLRFRTPKKGNLSERAISLFDEVPLERTCSDAGIEPHWCACLSWQTLPTTVSEVKYIANAIVAALNKVTASERQLCSKLRLRSIVKAFLLSANDAVIKYKQAKDADGFVPDLSDVNTAISRLYYQVNLVTTPGNALYEASVVWDKSINRLYIDLNTVSHINAYDEPCMSWLEHRSCEVSFFHHRYEHDYGDALSFRTVQPALTFRKLTIRSIRLLALVGRSE</sequence>
<gene>
    <name evidence="1" type="ORF">SBAD_LOCUS2791</name>
</gene>
<dbReference type="AlphaFoldDB" id="A0A183IGP6"/>
<evidence type="ECO:0000313" key="2">
    <source>
        <dbReference type="Proteomes" id="UP000270296"/>
    </source>
</evidence>
<name>A0A183IGP6_9BILA</name>
<dbReference type="InterPro" id="IPR004245">
    <property type="entry name" value="DUF229"/>
</dbReference>
<dbReference type="Pfam" id="PF02995">
    <property type="entry name" value="DUF229"/>
    <property type="match status" value="1"/>
</dbReference>
<dbReference type="Proteomes" id="UP000270296">
    <property type="component" value="Unassembled WGS sequence"/>
</dbReference>
<dbReference type="PANTHER" id="PTHR10974">
    <property type="entry name" value="FI08016P-RELATED"/>
    <property type="match status" value="1"/>
</dbReference>
<proteinExistence type="predicted"/>
<dbReference type="GO" id="GO:0005615">
    <property type="term" value="C:extracellular space"/>
    <property type="evidence" value="ECO:0007669"/>
    <property type="project" value="TreeGrafter"/>
</dbReference>
<evidence type="ECO:0000313" key="3">
    <source>
        <dbReference type="WBParaSite" id="SBAD_0000292301-mRNA-1"/>
    </source>
</evidence>
<dbReference type="OrthoDB" id="413313at2759"/>
<reference evidence="3" key="1">
    <citation type="submission" date="2016-06" db="UniProtKB">
        <authorList>
            <consortium name="WormBaseParasite"/>
        </authorList>
    </citation>
    <scope>IDENTIFICATION</scope>
</reference>
<organism evidence="3">
    <name type="scientific">Soboliphyme baturini</name>
    <dbReference type="NCBI Taxonomy" id="241478"/>
    <lineage>
        <taxon>Eukaryota</taxon>
        <taxon>Metazoa</taxon>
        <taxon>Ecdysozoa</taxon>
        <taxon>Nematoda</taxon>
        <taxon>Enoplea</taxon>
        <taxon>Dorylaimia</taxon>
        <taxon>Dioctophymatida</taxon>
        <taxon>Dioctophymatoidea</taxon>
        <taxon>Soboliphymatidae</taxon>
        <taxon>Soboliphyme</taxon>
    </lineage>
</organism>
<dbReference type="WBParaSite" id="SBAD_0000292301-mRNA-1">
    <property type="protein sequence ID" value="SBAD_0000292301-mRNA-1"/>
    <property type="gene ID" value="SBAD_0000292301"/>
</dbReference>
<keyword evidence="2" id="KW-1185">Reference proteome</keyword>